<name>A0A0A9F5Z1_ARUDO</name>
<organism evidence="1">
    <name type="scientific">Arundo donax</name>
    <name type="common">Giant reed</name>
    <name type="synonym">Donax arundinaceus</name>
    <dbReference type="NCBI Taxonomy" id="35708"/>
    <lineage>
        <taxon>Eukaryota</taxon>
        <taxon>Viridiplantae</taxon>
        <taxon>Streptophyta</taxon>
        <taxon>Embryophyta</taxon>
        <taxon>Tracheophyta</taxon>
        <taxon>Spermatophyta</taxon>
        <taxon>Magnoliopsida</taxon>
        <taxon>Liliopsida</taxon>
        <taxon>Poales</taxon>
        <taxon>Poaceae</taxon>
        <taxon>PACMAD clade</taxon>
        <taxon>Arundinoideae</taxon>
        <taxon>Arundineae</taxon>
        <taxon>Arundo</taxon>
    </lineage>
</organism>
<accession>A0A0A9F5Z1</accession>
<dbReference type="AlphaFoldDB" id="A0A0A9F5Z1"/>
<protein>
    <submittedName>
        <fullName evidence="1">Uncharacterized protein</fullName>
    </submittedName>
</protein>
<reference evidence="1" key="2">
    <citation type="journal article" date="2015" name="Data Brief">
        <title>Shoot transcriptome of the giant reed, Arundo donax.</title>
        <authorList>
            <person name="Barrero R.A."/>
            <person name="Guerrero F.D."/>
            <person name="Moolhuijzen P."/>
            <person name="Goolsby J.A."/>
            <person name="Tidwell J."/>
            <person name="Bellgard S.E."/>
            <person name="Bellgard M.I."/>
        </authorList>
    </citation>
    <scope>NUCLEOTIDE SEQUENCE</scope>
    <source>
        <tissue evidence="1">Shoot tissue taken approximately 20 cm above the soil surface</tissue>
    </source>
</reference>
<dbReference type="EMBL" id="GBRH01194213">
    <property type="protein sequence ID" value="JAE03683.1"/>
    <property type="molecule type" value="Transcribed_RNA"/>
</dbReference>
<proteinExistence type="predicted"/>
<sequence>MEKMSDRCYARKSKQNYNCLKTWLYVTVLEGLSDSVEHSLAMVQKGGRAP</sequence>
<reference evidence="1" key="1">
    <citation type="submission" date="2014-09" db="EMBL/GenBank/DDBJ databases">
        <authorList>
            <person name="Magalhaes I.L.F."/>
            <person name="Oliveira U."/>
            <person name="Santos F.R."/>
            <person name="Vidigal T.H.D.A."/>
            <person name="Brescovit A.D."/>
            <person name="Santos A.J."/>
        </authorList>
    </citation>
    <scope>NUCLEOTIDE SEQUENCE</scope>
    <source>
        <tissue evidence="1">Shoot tissue taken approximately 20 cm above the soil surface</tissue>
    </source>
</reference>
<evidence type="ECO:0000313" key="1">
    <source>
        <dbReference type="EMBL" id="JAE03683.1"/>
    </source>
</evidence>